<dbReference type="KEGG" id="mauu:NCTC10437_01004"/>
<protein>
    <submittedName>
        <fullName evidence="6">FAD-dependent pyridine nucleotide-disulfide oxidoreductase</fullName>
        <ecNumber evidence="6">1.18.1.-</ecNumber>
    </submittedName>
</protein>
<gene>
    <name evidence="6" type="primary">thcD_1</name>
    <name evidence="6" type="ORF">NCTC10437_01004</name>
</gene>
<dbReference type="GO" id="GO:0005737">
    <property type="term" value="C:cytoplasm"/>
    <property type="evidence" value="ECO:0007669"/>
    <property type="project" value="TreeGrafter"/>
</dbReference>
<dbReference type="RefSeq" id="WP_048635021.1">
    <property type="nucleotide sequence ID" value="NZ_CVQQ01000025.1"/>
</dbReference>
<dbReference type="STRING" id="1791.GCA_001049355_05137"/>
<evidence type="ECO:0000256" key="1">
    <source>
        <dbReference type="ARBA" id="ARBA00001974"/>
    </source>
</evidence>
<evidence type="ECO:0000313" key="7">
    <source>
        <dbReference type="Proteomes" id="UP000279306"/>
    </source>
</evidence>
<dbReference type="Proteomes" id="UP000279306">
    <property type="component" value="Chromosome"/>
</dbReference>
<dbReference type="Gene3D" id="3.50.50.60">
    <property type="entry name" value="FAD/NAD(P)-binding domain"/>
    <property type="match status" value="2"/>
</dbReference>
<dbReference type="SUPFAM" id="SSF51905">
    <property type="entry name" value="FAD/NAD(P)-binding domain"/>
    <property type="match status" value="1"/>
</dbReference>
<dbReference type="EMBL" id="LR134356">
    <property type="protein sequence ID" value="VEG51891.1"/>
    <property type="molecule type" value="Genomic_DNA"/>
</dbReference>
<accession>A0A448IHE3</accession>
<reference evidence="6 7" key="1">
    <citation type="submission" date="2018-12" db="EMBL/GenBank/DDBJ databases">
        <authorList>
            <consortium name="Pathogen Informatics"/>
        </authorList>
    </citation>
    <scope>NUCLEOTIDE SEQUENCE [LARGE SCALE GENOMIC DNA]</scope>
    <source>
        <strain evidence="6 7">NCTC10437</strain>
    </source>
</reference>
<keyword evidence="3" id="KW-0274">FAD</keyword>
<dbReference type="GO" id="GO:0016651">
    <property type="term" value="F:oxidoreductase activity, acting on NAD(P)H"/>
    <property type="evidence" value="ECO:0007669"/>
    <property type="project" value="TreeGrafter"/>
</dbReference>
<feature type="domain" description="FAD/NAD(P)-binding" evidence="5">
    <location>
        <begin position="9"/>
        <end position="295"/>
    </location>
</feature>
<dbReference type="InterPro" id="IPR036188">
    <property type="entry name" value="FAD/NAD-bd_sf"/>
</dbReference>
<name>A0A448IHE3_MYCAU</name>
<evidence type="ECO:0000256" key="4">
    <source>
        <dbReference type="ARBA" id="ARBA00023002"/>
    </source>
</evidence>
<dbReference type="PRINTS" id="PR00368">
    <property type="entry name" value="FADPNR"/>
</dbReference>
<proteinExistence type="predicted"/>
<evidence type="ECO:0000313" key="6">
    <source>
        <dbReference type="EMBL" id="VEG51891.1"/>
    </source>
</evidence>
<organism evidence="6 7">
    <name type="scientific">Mycolicibacterium aurum</name>
    <name type="common">Mycobacterium aurum</name>
    <dbReference type="NCBI Taxonomy" id="1791"/>
    <lineage>
        <taxon>Bacteria</taxon>
        <taxon>Bacillati</taxon>
        <taxon>Actinomycetota</taxon>
        <taxon>Actinomycetes</taxon>
        <taxon>Mycobacteriales</taxon>
        <taxon>Mycobacteriaceae</taxon>
        <taxon>Mycolicibacterium</taxon>
    </lineage>
</organism>
<dbReference type="AlphaFoldDB" id="A0A448IHE3"/>
<dbReference type="OrthoDB" id="4213189at2"/>
<dbReference type="PRINTS" id="PR00469">
    <property type="entry name" value="PNDRDTASEII"/>
</dbReference>
<keyword evidence="2" id="KW-0285">Flavoprotein</keyword>
<evidence type="ECO:0000256" key="3">
    <source>
        <dbReference type="ARBA" id="ARBA00022827"/>
    </source>
</evidence>
<keyword evidence="4 6" id="KW-0560">Oxidoreductase</keyword>
<comment type="cofactor">
    <cofactor evidence="1">
        <name>FAD</name>
        <dbReference type="ChEBI" id="CHEBI:57692"/>
    </cofactor>
</comment>
<dbReference type="PANTHER" id="PTHR43557:SF2">
    <property type="entry name" value="RIESKE DOMAIN-CONTAINING PROTEIN-RELATED"/>
    <property type="match status" value="1"/>
</dbReference>
<sequence>MVAPGFLAIGSGPAGVSAAETFRRRHPHIPVRILSADPALPYAKPPLSKEYLGGGHANLELHTAGWFARHHIDLRLGVTVDRIDVDAAEVVTTGGARYPYWHLVLASGSAAVPLEVPGGAAAQPLRSFADAVALKMAARYAATAVVIGGGLIGCETASRLAGLGVSTCVVIPEAAPLLRRFGMDVGARVSDMLADAGVRVIPSTSVEAVDADGVALASGEIVPGDVVVAATGVRPDIRLATDAGLEIRHGHVVVDEHMRTSAQNIYAAGDVTIAYNVAAGRPIVAEHWRDAAQQGLVAGLTAAGHPATWDKVPGFTCEIGQFTLTYRGWGAGYDHSTVTDKDAGFGVVYRCGGRVVGTLDVRASLSCGTSSTAPARISR</sequence>
<keyword evidence="7" id="KW-1185">Reference proteome</keyword>
<dbReference type="InterPro" id="IPR050446">
    <property type="entry name" value="FAD-oxidoreductase/Apoptosis"/>
</dbReference>
<dbReference type="Pfam" id="PF07992">
    <property type="entry name" value="Pyr_redox_2"/>
    <property type="match status" value="1"/>
</dbReference>
<dbReference type="PANTHER" id="PTHR43557">
    <property type="entry name" value="APOPTOSIS-INDUCING FACTOR 1"/>
    <property type="match status" value="1"/>
</dbReference>
<evidence type="ECO:0000256" key="2">
    <source>
        <dbReference type="ARBA" id="ARBA00022630"/>
    </source>
</evidence>
<dbReference type="EC" id="1.18.1.-" evidence="6"/>
<dbReference type="InterPro" id="IPR023753">
    <property type="entry name" value="FAD/NAD-binding_dom"/>
</dbReference>
<evidence type="ECO:0000259" key="5">
    <source>
        <dbReference type="Pfam" id="PF07992"/>
    </source>
</evidence>